<dbReference type="STRING" id="1215343.B488_03000"/>
<dbReference type="KEGG" id="lcc:B488_03000"/>
<evidence type="ECO:0000256" key="13">
    <source>
        <dbReference type="ARBA" id="ARBA00042775"/>
    </source>
</evidence>
<dbReference type="HOGENOM" id="CLU_023843_2_1_5"/>
<keyword evidence="6" id="KW-1133">Transmembrane helix</keyword>
<name>L0EUE7_LIBCB</name>
<dbReference type="eggNOG" id="COG0760">
    <property type="taxonomic scope" value="Bacteria"/>
</dbReference>
<evidence type="ECO:0000256" key="3">
    <source>
        <dbReference type="ARBA" id="ARBA00022475"/>
    </source>
</evidence>
<evidence type="ECO:0000256" key="8">
    <source>
        <dbReference type="ARBA" id="ARBA00023186"/>
    </source>
</evidence>
<comment type="subcellular location">
    <subcellularLocation>
        <location evidence="1">Cell inner membrane</location>
        <topology evidence="1">Single-pass type II membrane protein</topology>
        <orientation evidence="1">Periplasmic side</orientation>
    </subcellularLocation>
</comment>
<dbReference type="SUPFAM" id="SSF109998">
    <property type="entry name" value="Triger factor/SurA peptide-binding domain-like"/>
    <property type="match status" value="1"/>
</dbReference>
<accession>L0EUE7</accession>
<dbReference type="InterPro" id="IPR000297">
    <property type="entry name" value="PPIase_PpiC"/>
</dbReference>
<keyword evidence="15" id="KW-0413">Isomerase</keyword>
<dbReference type="PATRIC" id="fig|1215343.11.peg.310"/>
<dbReference type="Pfam" id="PF13624">
    <property type="entry name" value="SurA_N_3"/>
    <property type="match status" value="1"/>
</dbReference>
<protein>
    <recommendedName>
        <fullName evidence="2">Parvulin-like PPIase</fullName>
    </recommendedName>
    <alternativeName>
        <fullName evidence="9">Peptidyl-prolyl cis-trans isomerase plp</fullName>
    </alternativeName>
    <alternativeName>
        <fullName evidence="12">Periplasmic chaperone PpiD</fullName>
    </alternativeName>
    <alternativeName>
        <fullName evidence="13">Periplasmic folding chaperone</fullName>
    </alternativeName>
    <alternativeName>
        <fullName evidence="10">Rotamase plp</fullName>
    </alternativeName>
</protein>
<dbReference type="InterPro" id="IPR027304">
    <property type="entry name" value="Trigger_fact/SurA_dom_sf"/>
</dbReference>
<dbReference type="PANTHER" id="PTHR47529:SF1">
    <property type="entry name" value="PERIPLASMIC CHAPERONE PPID"/>
    <property type="match status" value="1"/>
</dbReference>
<evidence type="ECO:0000313" key="15">
    <source>
        <dbReference type="EMBL" id="AGA64293.1"/>
    </source>
</evidence>
<dbReference type="Gene3D" id="3.10.50.40">
    <property type="match status" value="1"/>
</dbReference>
<dbReference type="GO" id="GO:0003755">
    <property type="term" value="F:peptidyl-prolyl cis-trans isomerase activity"/>
    <property type="evidence" value="ECO:0007669"/>
    <property type="project" value="InterPro"/>
</dbReference>
<dbReference type="EMBL" id="CP003789">
    <property type="protein sequence ID" value="AGA64293.1"/>
    <property type="molecule type" value="Genomic_DNA"/>
</dbReference>
<evidence type="ECO:0000256" key="6">
    <source>
        <dbReference type="ARBA" id="ARBA00022989"/>
    </source>
</evidence>
<evidence type="ECO:0000256" key="7">
    <source>
        <dbReference type="ARBA" id="ARBA00023136"/>
    </source>
</evidence>
<feature type="domain" description="PpiC" evidence="14">
    <location>
        <begin position="250"/>
        <end position="371"/>
    </location>
</feature>
<keyword evidence="5" id="KW-0812">Transmembrane</keyword>
<evidence type="ECO:0000256" key="10">
    <source>
        <dbReference type="ARBA" id="ARBA00031484"/>
    </source>
</evidence>
<comment type="similarity">
    <text evidence="11">Belongs to the PpiD chaperone family.</text>
</comment>
<evidence type="ECO:0000256" key="9">
    <source>
        <dbReference type="ARBA" id="ARBA00030642"/>
    </source>
</evidence>
<evidence type="ECO:0000256" key="12">
    <source>
        <dbReference type="ARBA" id="ARBA00040743"/>
    </source>
</evidence>
<organism evidence="15 16">
    <name type="scientific">Liberibacter crescens (strain BT-1)</name>
    <dbReference type="NCBI Taxonomy" id="1215343"/>
    <lineage>
        <taxon>Bacteria</taxon>
        <taxon>Pseudomonadati</taxon>
        <taxon>Pseudomonadota</taxon>
        <taxon>Alphaproteobacteria</taxon>
        <taxon>Hyphomicrobiales</taxon>
        <taxon>Rhizobiaceae</taxon>
        <taxon>Liberibacter</taxon>
    </lineage>
</organism>
<evidence type="ECO:0000259" key="14">
    <source>
        <dbReference type="Pfam" id="PF13145"/>
    </source>
</evidence>
<dbReference type="InterPro" id="IPR046357">
    <property type="entry name" value="PPIase_dom_sf"/>
</dbReference>
<dbReference type="InterPro" id="IPR052029">
    <property type="entry name" value="PpiD_chaperone"/>
</dbReference>
<keyword evidence="16" id="KW-1185">Reference proteome</keyword>
<keyword evidence="3" id="KW-1003">Cell membrane</keyword>
<evidence type="ECO:0000313" key="16">
    <source>
        <dbReference type="Proteomes" id="UP000010799"/>
    </source>
</evidence>
<gene>
    <name evidence="15" type="ordered locus">B488_03000</name>
</gene>
<keyword evidence="4" id="KW-0997">Cell inner membrane</keyword>
<evidence type="ECO:0000256" key="4">
    <source>
        <dbReference type="ARBA" id="ARBA00022519"/>
    </source>
</evidence>
<evidence type="ECO:0000256" key="2">
    <source>
        <dbReference type="ARBA" id="ARBA00018370"/>
    </source>
</evidence>
<dbReference type="PANTHER" id="PTHR47529">
    <property type="entry name" value="PEPTIDYL-PROLYL CIS-TRANS ISOMERASE D"/>
    <property type="match status" value="1"/>
</dbReference>
<evidence type="ECO:0000256" key="11">
    <source>
        <dbReference type="ARBA" id="ARBA00038408"/>
    </source>
</evidence>
<dbReference type="SUPFAM" id="SSF54534">
    <property type="entry name" value="FKBP-like"/>
    <property type="match status" value="1"/>
</dbReference>
<dbReference type="Pfam" id="PF13145">
    <property type="entry name" value="Rotamase_2"/>
    <property type="match status" value="1"/>
</dbReference>
<dbReference type="Proteomes" id="UP000010799">
    <property type="component" value="Chromosome"/>
</dbReference>
<dbReference type="GO" id="GO:0005886">
    <property type="term" value="C:plasma membrane"/>
    <property type="evidence" value="ECO:0007669"/>
    <property type="project" value="UniProtKB-SubCell"/>
</dbReference>
<keyword evidence="7" id="KW-0472">Membrane</keyword>
<evidence type="ECO:0000256" key="5">
    <source>
        <dbReference type="ARBA" id="ARBA00022692"/>
    </source>
</evidence>
<proteinExistence type="inferred from homology"/>
<reference evidence="15 16" key="1">
    <citation type="journal article" date="2012" name="Stand. Genomic Sci.">
        <title>Complete genome sequence of Liberibacter crescens BT-1.</title>
        <authorList>
            <person name="Leonard M.T."/>
            <person name="Fagen J.R."/>
            <person name="Davis-Richardson A.G."/>
            <person name="Davis M.J."/>
            <person name="Triplett E.W."/>
        </authorList>
    </citation>
    <scope>NUCLEOTIDE SEQUENCE [LARGE SCALE GENOMIC DNA]</scope>
    <source>
        <strain evidence="15 16">BT-1</strain>
    </source>
</reference>
<dbReference type="AlphaFoldDB" id="L0EUE7"/>
<keyword evidence="8" id="KW-0143">Chaperone</keyword>
<sequence>MMEMMRKVSRTWIAKGFLLLFVISFSIWGISSNDIFHSSGSSTVISVGHQKISANFFRNVWKQELALVSQQLGFQITPEQAQAFGIERKISENLIGGAAIDQFAEDLNMGVSRDYLAKNIAQQAMFKGADGKFDEKIFAARLLNAGISESEYITINKQMILRSEMFNLLLGGVKAPKALFDELLRYYNEMRSIEYIVLTKNNIDPISPPKDEIVKKWFETVRGNYRSPEYRKIVYLFLDVNEKAKTFSLTDDELRAEYEKRKEEYRIPGNRTLEQLLFPNKKVAMSALKSIKDGRKTFDDLIRESGKKPADILLGTFTKEQVPNQFLVDPVFAVTEEGGTTDVINGPFGSVIVRVTHINKDRIKAFEEIKEELSQSIRLIKARQSIAETYTKYNKLLSEGKSLEEIAKSNNLHIEELSPVDASGLDIHGQKIYKNIPYFQDLVSRAFEVQKGVESDPLSFPDGSYMWFEVKDIVPDRDRGFEEVRSKVINDWIHEKEQESLSERARSLVDEVKKGRNFSDIAANFHLEIKNKVGIMREQEDNFLGHEGEVAVFSGPLGITGNFLTKGNSEQVIFRVIKSEVVTSKKPSFSMELLEENLRQNLLEEIVASLKNKYKIYFNYQLMKKWMQ</sequence>
<evidence type="ECO:0000256" key="1">
    <source>
        <dbReference type="ARBA" id="ARBA00004382"/>
    </source>
</evidence>